<keyword evidence="7" id="KW-0175">Coiled coil</keyword>
<dbReference type="InterPro" id="IPR007219">
    <property type="entry name" value="XnlR_reg_dom"/>
</dbReference>
<evidence type="ECO:0000256" key="6">
    <source>
        <dbReference type="ARBA" id="ARBA00023242"/>
    </source>
</evidence>
<dbReference type="GO" id="GO:0001228">
    <property type="term" value="F:DNA-binding transcription activator activity, RNA polymerase II-specific"/>
    <property type="evidence" value="ECO:0007669"/>
    <property type="project" value="TreeGrafter"/>
</dbReference>
<keyword evidence="2" id="KW-0862">Zinc</keyword>
<dbReference type="GO" id="GO:0006351">
    <property type="term" value="P:DNA-templated transcription"/>
    <property type="evidence" value="ECO:0007669"/>
    <property type="project" value="InterPro"/>
</dbReference>
<dbReference type="SMART" id="SM00906">
    <property type="entry name" value="Fungal_trans"/>
    <property type="match status" value="1"/>
</dbReference>
<protein>
    <submittedName>
        <fullName evidence="10">Fungal specific transcription factor</fullName>
    </submittedName>
</protein>
<dbReference type="CDD" id="cd00067">
    <property type="entry name" value="GAL4"/>
    <property type="match status" value="1"/>
</dbReference>
<keyword evidence="1" id="KW-0479">Metal-binding</keyword>
<feature type="coiled-coil region" evidence="7">
    <location>
        <begin position="252"/>
        <end position="279"/>
    </location>
</feature>
<dbReference type="Gene3D" id="4.10.240.10">
    <property type="entry name" value="Zn(2)-C6 fungal-type DNA-binding domain"/>
    <property type="match status" value="1"/>
</dbReference>
<dbReference type="EMBL" id="JARH01000046">
    <property type="protein sequence ID" value="EXF85905.1"/>
    <property type="molecule type" value="Genomic_DNA"/>
</dbReference>
<comment type="caution">
    <text evidence="10">The sequence shown here is derived from an EMBL/GenBank/DDBJ whole genome shotgun (WGS) entry which is preliminary data.</text>
</comment>
<evidence type="ECO:0000313" key="10">
    <source>
        <dbReference type="EMBL" id="EXF85905.1"/>
    </source>
</evidence>
<feature type="region of interest" description="Disordered" evidence="8">
    <location>
        <begin position="121"/>
        <end position="230"/>
    </location>
</feature>
<keyword evidence="3" id="KW-0805">Transcription regulation</keyword>
<feature type="domain" description="Zn(2)-C6 fungal-type" evidence="9">
    <location>
        <begin position="57"/>
        <end position="87"/>
    </location>
</feature>
<dbReference type="HOGENOM" id="CLU_007091_3_0_1"/>
<dbReference type="Pfam" id="PF00172">
    <property type="entry name" value="Zn_clus"/>
    <property type="match status" value="1"/>
</dbReference>
<feature type="compositionally biased region" description="Polar residues" evidence="8">
    <location>
        <begin position="123"/>
        <end position="150"/>
    </location>
</feature>
<dbReference type="PROSITE" id="PS50048">
    <property type="entry name" value="ZN2_CY6_FUNGAL_2"/>
    <property type="match status" value="1"/>
</dbReference>
<evidence type="ECO:0000256" key="7">
    <source>
        <dbReference type="SAM" id="Coils"/>
    </source>
</evidence>
<evidence type="ECO:0000256" key="2">
    <source>
        <dbReference type="ARBA" id="ARBA00022833"/>
    </source>
</evidence>
<dbReference type="InterPro" id="IPR051430">
    <property type="entry name" value="Fungal_TF_Env_Response"/>
</dbReference>
<dbReference type="Proteomes" id="UP000020467">
    <property type="component" value="Unassembled WGS sequence"/>
</dbReference>
<dbReference type="InterPro" id="IPR001138">
    <property type="entry name" value="Zn2Cys6_DnaBD"/>
</dbReference>
<dbReference type="SUPFAM" id="SSF57701">
    <property type="entry name" value="Zn2/Cys6 DNA-binding domain"/>
    <property type="match status" value="1"/>
</dbReference>
<dbReference type="OrthoDB" id="4337792at2759"/>
<dbReference type="PROSITE" id="PS00463">
    <property type="entry name" value="ZN2_CY6_FUNGAL_1"/>
    <property type="match status" value="1"/>
</dbReference>
<keyword evidence="5" id="KW-0804">Transcription</keyword>
<dbReference type="GO" id="GO:0000978">
    <property type="term" value="F:RNA polymerase II cis-regulatory region sequence-specific DNA binding"/>
    <property type="evidence" value="ECO:0007669"/>
    <property type="project" value="TreeGrafter"/>
</dbReference>
<dbReference type="GO" id="GO:0008270">
    <property type="term" value="F:zinc ion binding"/>
    <property type="evidence" value="ECO:0007669"/>
    <property type="project" value="InterPro"/>
</dbReference>
<evidence type="ECO:0000256" key="4">
    <source>
        <dbReference type="ARBA" id="ARBA00023125"/>
    </source>
</evidence>
<evidence type="ECO:0000256" key="3">
    <source>
        <dbReference type="ARBA" id="ARBA00023015"/>
    </source>
</evidence>
<evidence type="ECO:0000256" key="1">
    <source>
        <dbReference type="ARBA" id="ARBA00022723"/>
    </source>
</evidence>
<reference evidence="10 11" key="1">
    <citation type="submission" date="2014-02" db="EMBL/GenBank/DDBJ databases">
        <title>The genome sequence of Colletotrichum fioriniae PJ7.</title>
        <authorList>
            <person name="Baroncelli R."/>
            <person name="Thon M.R."/>
        </authorList>
    </citation>
    <scope>NUCLEOTIDE SEQUENCE [LARGE SCALE GENOMIC DNA]</scope>
    <source>
        <strain evidence="10 11">PJ7</strain>
    </source>
</reference>
<sequence length="886" mass="99472">QKAEHPTNLAQPASHNRIIPPFPKFYYQTLVSLPNMDSLRSPEQPLAPKKRRRPALACEQCRRRKVRCDRNLPCSTCVRSKHSLCTYTSQTKPIPRKSPKHGAEGNDGCLHTALRLPDPIFPASSSLRATRHPVTSSSSSAGVNTPLPTRTRQENFKDPVHGSTKASESGLGFPEPIIPTSRPLSEASPATHDPRTLDGHPLFDSTSPGEHAGPADFGTWRPVNPTRPSAAVSVRAETASTPGSCPGSSSTVNSLVDRVKQLEQQLSDLTVKYGAREEDVIPQPVPGLREGLRYSRGCVSKTRYFGQSHWMNAADMLYRLVNFARKFENRRSSQLYVDLEKCKKLGRIIKARRTPSFSTISTGKSMPSRELADVLIENYLRTFESIHRIIHIPTFKADYEKYWLNPSEASDSFIITMQLCMGIGATMHDERFTLRNLAIQWFWEAMFWLITPCEKSKMTIPGLQIRCLMHYLRHTANIGCDLTWIGAGALLRTAMYMGLHRDPKSIIKMSPYRAEMRRRLWVTILEITLQTSIDSGGPPLISLDDFDTELPANLDDEQLVEDGESAFPVPRDPGTHTQMTVSLAVFGTFAARLAVAKRVNEFRSDTVYEETLRYSNELSKSLQRMMQQLKTHPAVTSFQLRYVQFLTYRLFFALHHQIAPLALRNPVYYFSRKMVVDTALRLCEVAFLAPDKSGTGAAVKPATPSEVDFHRLTINGAGFYRSVPFQGVMTLGLELINIKEEELRNGHSMIYSGSEDQLRGILDAVYQWSRDRIQSGETNIKGHALSVLLIAHIHGLEQGVSDDKIEEFFEEACKERVKECHDLLTELAGGDVIEEGVSMPDVHDLDMDFDAGVDMLGDWDWATSVDNNGFGFSNIMNFNAMPEMFS</sequence>
<name>A0A010RB75_9PEZI</name>
<dbReference type="eggNOG" id="ENOG502SMMJ">
    <property type="taxonomic scope" value="Eukaryota"/>
</dbReference>
<keyword evidence="4" id="KW-0238">DNA-binding</keyword>
<dbReference type="Pfam" id="PF04082">
    <property type="entry name" value="Fungal_trans"/>
    <property type="match status" value="1"/>
</dbReference>
<dbReference type="SMART" id="SM00066">
    <property type="entry name" value="GAL4"/>
    <property type="match status" value="1"/>
</dbReference>
<dbReference type="InterPro" id="IPR036864">
    <property type="entry name" value="Zn2-C6_fun-type_DNA-bd_sf"/>
</dbReference>
<evidence type="ECO:0000259" key="9">
    <source>
        <dbReference type="PROSITE" id="PS50048"/>
    </source>
</evidence>
<proteinExistence type="predicted"/>
<dbReference type="GO" id="GO:0005634">
    <property type="term" value="C:nucleus"/>
    <property type="evidence" value="ECO:0007669"/>
    <property type="project" value="TreeGrafter"/>
</dbReference>
<dbReference type="AlphaFoldDB" id="A0A010RB75"/>
<dbReference type="CDD" id="cd12148">
    <property type="entry name" value="fungal_TF_MHR"/>
    <property type="match status" value="1"/>
</dbReference>
<dbReference type="KEGG" id="cfj:CFIO01_05953"/>
<keyword evidence="6" id="KW-0539">Nucleus</keyword>
<accession>A0A010RB75</accession>
<keyword evidence="11" id="KW-1185">Reference proteome</keyword>
<gene>
    <name evidence="10" type="ORF">CFIO01_05953</name>
</gene>
<dbReference type="PANTHER" id="PTHR31944">
    <property type="entry name" value="HEME-RESPONSIVE ZINC FINGER TRANSCRIPTION FACTOR HAP1"/>
    <property type="match status" value="1"/>
</dbReference>
<dbReference type="PANTHER" id="PTHR31944:SF131">
    <property type="entry name" value="HEME-RESPONSIVE ZINC FINGER TRANSCRIPTION FACTOR HAP1"/>
    <property type="match status" value="1"/>
</dbReference>
<feature type="compositionally biased region" description="Basic and acidic residues" evidence="8">
    <location>
        <begin position="151"/>
        <end position="160"/>
    </location>
</feature>
<feature type="non-terminal residue" evidence="10">
    <location>
        <position position="1"/>
    </location>
</feature>
<evidence type="ECO:0000256" key="8">
    <source>
        <dbReference type="SAM" id="MobiDB-lite"/>
    </source>
</evidence>
<evidence type="ECO:0000313" key="11">
    <source>
        <dbReference type="Proteomes" id="UP000020467"/>
    </source>
</evidence>
<evidence type="ECO:0000256" key="5">
    <source>
        <dbReference type="ARBA" id="ARBA00023163"/>
    </source>
</evidence>
<organism evidence="10 11">
    <name type="scientific">Colletotrichum fioriniae PJ7</name>
    <dbReference type="NCBI Taxonomy" id="1445577"/>
    <lineage>
        <taxon>Eukaryota</taxon>
        <taxon>Fungi</taxon>
        <taxon>Dikarya</taxon>
        <taxon>Ascomycota</taxon>
        <taxon>Pezizomycotina</taxon>
        <taxon>Sordariomycetes</taxon>
        <taxon>Hypocreomycetidae</taxon>
        <taxon>Glomerellales</taxon>
        <taxon>Glomerellaceae</taxon>
        <taxon>Colletotrichum</taxon>
        <taxon>Colletotrichum acutatum species complex</taxon>
    </lineage>
</organism>